<accession>A0A841FFW1</accession>
<evidence type="ECO:0000256" key="1">
    <source>
        <dbReference type="SAM" id="MobiDB-lite"/>
    </source>
</evidence>
<dbReference type="RefSeq" id="WP_184785343.1">
    <property type="nucleotide sequence ID" value="NZ_BONT01000042.1"/>
</dbReference>
<dbReference type="AlphaFoldDB" id="A0A841FFW1"/>
<gene>
    <name evidence="4" type="ORF">HNR73_000284</name>
</gene>
<dbReference type="EMBL" id="JACHGT010000001">
    <property type="protein sequence ID" value="MBB6032442.1"/>
    <property type="molecule type" value="Genomic_DNA"/>
</dbReference>
<evidence type="ECO:0008006" key="6">
    <source>
        <dbReference type="Google" id="ProtNLM"/>
    </source>
</evidence>
<organism evidence="4 5">
    <name type="scientific">Phytomonospora endophytica</name>
    <dbReference type="NCBI Taxonomy" id="714109"/>
    <lineage>
        <taxon>Bacteria</taxon>
        <taxon>Bacillati</taxon>
        <taxon>Actinomycetota</taxon>
        <taxon>Actinomycetes</taxon>
        <taxon>Micromonosporales</taxon>
        <taxon>Micromonosporaceae</taxon>
        <taxon>Phytomonospora</taxon>
    </lineage>
</organism>
<feature type="signal peptide" evidence="3">
    <location>
        <begin position="1"/>
        <end position="36"/>
    </location>
</feature>
<name>A0A841FFW1_9ACTN</name>
<evidence type="ECO:0000256" key="2">
    <source>
        <dbReference type="SAM" id="Phobius"/>
    </source>
</evidence>
<feature type="transmembrane region" description="Helical" evidence="2">
    <location>
        <begin position="225"/>
        <end position="245"/>
    </location>
</feature>
<proteinExistence type="predicted"/>
<comment type="caution">
    <text evidence="4">The sequence shown here is derived from an EMBL/GenBank/DDBJ whole genome shotgun (WGS) entry which is preliminary data.</text>
</comment>
<keyword evidence="2" id="KW-0812">Transmembrane</keyword>
<keyword evidence="5" id="KW-1185">Reference proteome</keyword>
<dbReference type="Proteomes" id="UP000548476">
    <property type="component" value="Unassembled WGS sequence"/>
</dbReference>
<protein>
    <recommendedName>
        <fullName evidence="6">Gram-positive cocci surface proteins LPxTG domain-containing protein</fullName>
    </recommendedName>
</protein>
<feature type="region of interest" description="Disordered" evidence="1">
    <location>
        <begin position="171"/>
        <end position="220"/>
    </location>
</feature>
<keyword evidence="2" id="KW-1133">Transmembrane helix</keyword>
<keyword evidence="2" id="KW-0472">Membrane</keyword>
<evidence type="ECO:0000256" key="3">
    <source>
        <dbReference type="SAM" id="SignalP"/>
    </source>
</evidence>
<sequence>MKKPTPLLLRTGAPLVLALALMAGALLAFGSPPAQAAPLGTIVLSPTTGSVGADTPTTAMVDSATASAACPTGYGDQVGFRARPVGQATPGNAFGSILSAGGYDTTAPKFVPGTNLRFSLARVLSGNVTPVPVPAPGDYELYMNCFSGTTGEHADRFSLIITVTGSTWAVKTTQPSDSASPSTSASPSDSASPSPSASTSVSTSPTTGGPSPSPSKPGGLAKTGAPVFGITAAGMGLLVAGFAILRGVRRRRTAGGA</sequence>
<feature type="chain" id="PRO_5033036436" description="Gram-positive cocci surface proteins LPxTG domain-containing protein" evidence="3">
    <location>
        <begin position="37"/>
        <end position="257"/>
    </location>
</feature>
<evidence type="ECO:0000313" key="5">
    <source>
        <dbReference type="Proteomes" id="UP000548476"/>
    </source>
</evidence>
<reference evidence="4 5" key="1">
    <citation type="submission" date="2020-08" db="EMBL/GenBank/DDBJ databases">
        <title>Genomic Encyclopedia of Type Strains, Phase IV (KMG-IV): sequencing the most valuable type-strain genomes for metagenomic binning, comparative biology and taxonomic classification.</title>
        <authorList>
            <person name="Goeker M."/>
        </authorList>
    </citation>
    <scope>NUCLEOTIDE SEQUENCE [LARGE SCALE GENOMIC DNA]</scope>
    <source>
        <strain evidence="4 5">YIM 65646</strain>
    </source>
</reference>
<keyword evidence="3" id="KW-0732">Signal</keyword>
<feature type="compositionally biased region" description="Low complexity" evidence="1">
    <location>
        <begin position="175"/>
        <end position="210"/>
    </location>
</feature>
<evidence type="ECO:0000313" key="4">
    <source>
        <dbReference type="EMBL" id="MBB6032442.1"/>
    </source>
</evidence>